<proteinExistence type="predicted"/>
<evidence type="ECO:0000313" key="1">
    <source>
        <dbReference type="EMBL" id="VYU46303.1"/>
    </source>
</evidence>
<dbReference type="SUPFAM" id="SSF69318">
    <property type="entry name" value="Integrin alpha N-terminal domain"/>
    <property type="match status" value="2"/>
</dbReference>
<accession>A0A6N3F2Q3</accession>
<name>A0A6N3F2Q3_9BACT</name>
<dbReference type="AlphaFoldDB" id="A0A6N3F2Q3"/>
<gene>
    <name evidence="1" type="ORF">PCLFYP37_02993</name>
</gene>
<organism evidence="1">
    <name type="scientific">Paraprevotella clara</name>
    <dbReference type="NCBI Taxonomy" id="454154"/>
    <lineage>
        <taxon>Bacteria</taxon>
        <taxon>Pseudomonadati</taxon>
        <taxon>Bacteroidota</taxon>
        <taxon>Bacteroidia</taxon>
        <taxon>Bacteroidales</taxon>
        <taxon>Prevotellaceae</taxon>
        <taxon>Paraprevotella</taxon>
    </lineage>
</organism>
<dbReference type="EMBL" id="CACRUT010000016">
    <property type="protein sequence ID" value="VYU46303.1"/>
    <property type="molecule type" value="Genomic_DNA"/>
</dbReference>
<dbReference type="InterPro" id="IPR028994">
    <property type="entry name" value="Integrin_alpha_N"/>
</dbReference>
<sequence length="771" mass="83724">MKVMLGCALFGVAKATAQNPLSFETDFTLGDIGGWPSHRSRAFVADFNNDGLMDMFWNGTSENKGWQARSVLIKNLGDRQFEGVCDAILEKDTTYNKVYSKDTIWIDKDNDKYELQDSIFDGKVVMDTVVSETFVGMANGLPRTAFGQGSQPIDFNNDGLVDFIILNTGGNDTGTPQGYVLVINKGNWQFEVLEDALLSSVGGLSSNTGGGNFNEDTPYGSLVTGDYDKDGFTDVLLCGNGPSGRYTMLLRNVNGDHFEEAKVFNPLPFDEEPTKMGLFEETDGGLDPETGLPVPGEYTEVPTMRPKQMSHGSVVFIDLDGDGWLDIVTTGYCDGRDNMTATGVEQGGNQIRFYRNLQNGEFQDVTNSPSLIESASQVLDAYGMAKDGTVADVFRAWGCEEGITIALDFDQDGRTDLMQLGTQGCSNGWGGQRELKQANCLRNISDENGFRLEEIATDITPAAQSASTRFIWVDLNGDDYPDYMTTGWTSKVNPATGEAAGWGRFVDLSDNSTSYNTYFFEDGANELWGGYLAKSGPGVNSFGDFDNDNNMELLTSDYTGSPDNGRNDQQVISWNNSGVEFTAPNEIGEITATAEKGRVLVKWEASEMNNGNDAMFNVYIQNKETGAMRIVVPANIETGKQLSYAMFGCYVNTGNEDGEASYLFDKLPVGEYIVGVQAVNYAYQATAWTTTEVAVSESDYDGVASQAVARGMQVVVDGDAIIVTSADDTQVNIYNMQGAEVGRGMTNEAITVNGKGVFVVKSGSKVAKIVK</sequence>
<protein>
    <submittedName>
        <fullName evidence="1">FG-GAP repeat protein</fullName>
    </submittedName>
</protein>
<reference evidence="1" key="1">
    <citation type="submission" date="2019-11" db="EMBL/GenBank/DDBJ databases">
        <authorList>
            <person name="Feng L."/>
        </authorList>
    </citation>
    <scope>NUCLEOTIDE SEQUENCE</scope>
    <source>
        <strain evidence="1">PclaraLFYP37</strain>
    </source>
</reference>